<evidence type="ECO:0000256" key="4">
    <source>
        <dbReference type="ARBA" id="ARBA00023136"/>
    </source>
</evidence>
<feature type="transmembrane region" description="Helical" evidence="5">
    <location>
        <begin position="142"/>
        <end position="164"/>
    </location>
</feature>
<dbReference type="RefSeq" id="WP_345372646.1">
    <property type="nucleotide sequence ID" value="NZ_BAABJX010000042.1"/>
</dbReference>
<sequence>MSIYNVSKPDFSKSLWIVGSALLAFMMAVLPIVTHWSVSYLLVAGILGVPISVILVKYVRTGVYTLILVSMTLNIFRMLLPQVPVGIGMDYIILLMVLSCLFHDLNTKKFTFFKSPLTWAIFLWIGWHMLELMNPDAASRTAWFYVMRPAVGYIMLFFVTYRMFNTLKSIRQLLKYLWWLLFLSGTWGLIQYFNGYFKFEMDFLEANDMIHLVYIQGRWRCFGTLGSPSQFGVAMAVGCVLSFMMFWVKGNTFEKIMYAIGGVVMMLSLVYSGTRTAYAVIPVGIGLMVVLAKNAKLYFFGLIGGACFWVLMILPTNNYHIKRIQSTFNSEEDASYLVRKQNRELITPYILSHPMGGGLGSTGVWGQRFSPNTFLANFPPDSGYMRVAVEMGWVGLIVYLMLWGRIILNTIMQYYGIKQREYRWLGMAILTSTLPLCVVEYAQDIISKLPFNVLFWVLIALAINCNKLGAKEREKDAIT</sequence>
<feature type="transmembrane region" description="Helical" evidence="5">
    <location>
        <begin position="15"/>
        <end position="33"/>
    </location>
</feature>
<evidence type="ECO:0000259" key="6">
    <source>
        <dbReference type="Pfam" id="PF04932"/>
    </source>
</evidence>
<feature type="transmembrane region" description="Helical" evidence="5">
    <location>
        <begin position="39"/>
        <end position="56"/>
    </location>
</feature>
<organism evidence="7 8">
    <name type="scientific">Algivirga pacifica</name>
    <dbReference type="NCBI Taxonomy" id="1162670"/>
    <lineage>
        <taxon>Bacteria</taxon>
        <taxon>Pseudomonadati</taxon>
        <taxon>Bacteroidota</taxon>
        <taxon>Cytophagia</taxon>
        <taxon>Cytophagales</taxon>
        <taxon>Flammeovirgaceae</taxon>
        <taxon>Algivirga</taxon>
    </lineage>
</organism>
<accession>A0ABP9DFH6</accession>
<protein>
    <recommendedName>
        <fullName evidence="6">O-antigen ligase-related domain-containing protein</fullName>
    </recommendedName>
</protein>
<feature type="transmembrane region" description="Helical" evidence="5">
    <location>
        <begin position="86"/>
        <end position="105"/>
    </location>
</feature>
<keyword evidence="8" id="KW-1185">Reference proteome</keyword>
<reference evidence="8" key="1">
    <citation type="journal article" date="2019" name="Int. J. Syst. Evol. Microbiol.">
        <title>The Global Catalogue of Microorganisms (GCM) 10K type strain sequencing project: providing services to taxonomists for standard genome sequencing and annotation.</title>
        <authorList>
            <consortium name="The Broad Institute Genomics Platform"/>
            <consortium name="The Broad Institute Genome Sequencing Center for Infectious Disease"/>
            <person name="Wu L."/>
            <person name="Ma J."/>
        </authorList>
    </citation>
    <scope>NUCLEOTIDE SEQUENCE [LARGE SCALE GENOMIC DNA]</scope>
    <source>
        <strain evidence="8">JCM 18326</strain>
    </source>
</reference>
<feature type="transmembrane region" description="Helical" evidence="5">
    <location>
        <begin position="449"/>
        <end position="465"/>
    </location>
</feature>
<feature type="transmembrane region" description="Helical" evidence="5">
    <location>
        <begin position="383"/>
        <end position="403"/>
    </location>
</feature>
<proteinExistence type="predicted"/>
<dbReference type="InterPro" id="IPR007016">
    <property type="entry name" value="O-antigen_ligase-rel_domated"/>
</dbReference>
<dbReference type="InterPro" id="IPR051533">
    <property type="entry name" value="WaaL-like"/>
</dbReference>
<evidence type="ECO:0000313" key="7">
    <source>
        <dbReference type="EMBL" id="GAA4840574.1"/>
    </source>
</evidence>
<comment type="subcellular location">
    <subcellularLocation>
        <location evidence="1">Membrane</location>
        <topology evidence="1">Multi-pass membrane protein</topology>
    </subcellularLocation>
</comment>
<feature type="domain" description="O-antigen ligase-related" evidence="6">
    <location>
        <begin position="263"/>
        <end position="400"/>
    </location>
</feature>
<evidence type="ECO:0000313" key="8">
    <source>
        <dbReference type="Proteomes" id="UP001500298"/>
    </source>
</evidence>
<feature type="transmembrane region" description="Helical" evidence="5">
    <location>
        <begin position="297"/>
        <end position="314"/>
    </location>
</feature>
<evidence type="ECO:0000256" key="1">
    <source>
        <dbReference type="ARBA" id="ARBA00004141"/>
    </source>
</evidence>
<evidence type="ECO:0000256" key="2">
    <source>
        <dbReference type="ARBA" id="ARBA00022692"/>
    </source>
</evidence>
<keyword evidence="3 5" id="KW-1133">Transmembrane helix</keyword>
<dbReference type="Proteomes" id="UP001500298">
    <property type="component" value="Unassembled WGS sequence"/>
</dbReference>
<name>A0ABP9DFH6_9BACT</name>
<feature type="transmembrane region" description="Helical" evidence="5">
    <location>
        <begin position="424"/>
        <end position="443"/>
    </location>
</feature>
<feature type="transmembrane region" description="Helical" evidence="5">
    <location>
        <begin position="255"/>
        <end position="271"/>
    </location>
</feature>
<comment type="caution">
    <text evidence="7">The sequence shown here is derived from an EMBL/GenBank/DDBJ whole genome shotgun (WGS) entry which is preliminary data.</text>
</comment>
<dbReference type="Pfam" id="PF04932">
    <property type="entry name" value="Wzy_C"/>
    <property type="match status" value="1"/>
</dbReference>
<feature type="transmembrane region" description="Helical" evidence="5">
    <location>
        <begin position="176"/>
        <end position="193"/>
    </location>
</feature>
<dbReference type="PANTHER" id="PTHR37422:SF13">
    <property type="entry name" value="LIPOPOLYSACCHARIDE BIOSYNTHESIS PROTEIN PA4999-RELATED"/>
    <property type="match status" value="1"/>
</dbReference>
<evidence type="ECO:0000256" key="5">
    <source>
        <dbReference type="SAM" id="Phobius"/>
    </source>
</evidence>
<dbReference type="EMBL" id="BAABJX010000042">
    <property type="protein sequence ID" value="GAA4840574.1"/>
    <property type="molecule type" value="Genomic_DNA"/>
</dbReference>
<keyword evidence="2 5" id="KW-0812">Transmembrane</keyword>
<feature type="transmembrane region" description="Helical" evidence="5">
    <location>
        <begin position="229"/>
        <end position="248"/>
    </location>
</feature>
<gene>
    <name evidence="7" type="ORF">GCM10023331_26990</name>
</gene>
<keyword evidence="4 5" id="KW-0472">Membrane</keyword>
<evidence type="ECO:0000256" key="3">
    <source>
        <dbReference type="ARBA" id="ARBA00022989"/>
    </source>
</evidence>
<feature type="transmembrane region" description="Helical" evidence="5">
    <location>
        <begin position="112"/>
        <end position="130"/>
    </location>
</feature>
<dbReference type="PANTHER" id="PTHR37422">
    <property type="entry name" value="TEICHURONIC ACID BIOSYNTHESIS PROTEIN TUAE"/>
    <property type="match status" value="1"/>
</dbReference>